<dbReference type="CDD" id="cd17546">
    <property type="entry name" value="REC_hyHK_CKI1_RcsC-like"/>
    <property type="match status" value="1"/>
</dbReference>
<evidence type="ECO:0000256" key="11">
    <source>
        <dbReference type="SAM" id="Coils"/>
    </source>
</evidence>
<feature type="modified residue" description="4-aspartylphosphate" evidence="10">
    <location>
        <position position="1945"/>
    </location>
</feature>
<evidence type="ECO:0000313" key="16">
    <source>
        <dbReference type="EMBL" id="MDH2005381.1"/>
    </source>
</evidence>
<feature type="modified residue" description="Phosphohistidine" evidence="9">
    <location>
        <position position="1078"/>
    </location>
</feature>
<feature type="coiled-coil region" evidence="11">
    <location>
        <begin position="1430"/>
        <end position="1457"/>
    </location>
</feature>
<evidence type="ECO:0000256" key="10">
    <source>
        <dbReference type="PROSITE-ProRule" id="PRU00169"/>
    </source>
</evidence>
<feature type="domain" description="HPt" evidence="15">
    <location>
        <begin position="1032"/>
        <end position="1134"/>
    </location>
</feature>
<dbReference type="Gene3D" id="3.40.50.2300">
    <property type="match status" value="1"/>
</dbReference>
<dbReference type="SUPFAM" id="SSF47226">
    <property type="entry name" value="Histidine-containing phosphotransfer domain, HPT domain"/>
    <property type="match status" value="5"/>
</dbReference>
<dbReference type="InterPro" id="IPR011006">
    <property type="entry name" value="CheY-like_superfamily"/>
</dbReference>
<evidence type="ECO:0000256" key="1">
    <source>
        <dbReference type="ARBA" id="ARBA00000085"/>
    </source>
</evidence>
<dbReference type="SUPFAM" id="SSF50341">
    <property type="entry name" value="CheW-like"/>
    <property type="match status" value="1"/>
</dbReference>
<keyword evidence="7" id="KW-0902">Two-component regulatory system</keyword>
<evidence type="ECO:0000256" key="8">
    <source>
        <dbReference type="ARBA" id="ARBA00035100"/>
    </source>
</evidence>
<keyword evidence="4 10" id="KW-0597">Phosphoprotein</keyword>
<dbReference type="InterPro" id="IPR036061">
    <property type="entry name" value="CheW-like_dom_sf"/>
</dbReference>
<dbReference type="FunFam" id="3.30.565.10:FF:000016">
    <property type="entry name" value="Chemotaxis protein CheA, putative"/>
    <property type="match status" value="1"/>
</dbReference>
<evidence type="ECO:0000259" key="14">
    <source>
        <dbReference type="PROSITE" id="PS50110"/>
    </source>
</evidence>
<evidence type="ECO:0000256" key="7">
    <source>
        <dbReference type="ARBA" id="ARBA00023012"/>
    </source>
</evidence>
<dbReference type="InterPro" id="IPR002545">
    <property type="entry name" value="CheW-lke_dom"/>
</dbReference>
<comment type="catalytic activity">
    <reaction evidence="1">
        <text>ATP + protein L-histidine = ADP + protein N-phospho-L-histidine.</text>
        <dbReference type="EC" id="2.7.13.3"/>
    </reaction>
</comment>
<dbReference type="PROSITE" id="PS50894">
    <property type="entry name" value="HPT"/>
    <property type="match status" value="3"/>
</dbReference>
<dbReference type="GO" id="GO:0006935">
    <property type="term" value="P:chemotaxis"/>
    <property type="evidence" value="ECO:0007669"/>
    <property type="project" value="InterPro"/>
</dbReference>
<feature type="domain" description="HPt" evidence="15">
    <location>
        <begin position="1213"/>
        <end position="1315"/>
    </location>
</feature>
<dbReference type="PRINTS" id="PR00344">
    <property type="entry name" value="BCTRLSENSOR"/>
</dbReference>
<dbReference type="SUPFAM" id="SSF47384">
    <property type="entry name" value="Homodimeric domain of signal transducing histidine kinase"/>
    <property type="match status" value="1"/>
</dbReference>
<evidence type="ECO:0000256" key="6">
    <source>
        <dbReference type="ARBA" id="ARBA00022777"/>
    </source>
</evidence>
<dbReference type="Pfam" id="PF01584">
    <property type="entry name" value="CheW"/>
    <property type="match status" value="1"/>
</dbReference>
<dbReference type="RefSeq" id="WP_279853277.1">
    <property type="nucleotide sequence ID" value="NZ_JAOCIA010000008.1"/>
</dbReference>
<evidence type="ECO:0000259" key="13">
    <source>
        <dbReference type="PROSITE" id="PS50109"/>
    </source>
</evidence>
<feature type="modified residue" description="Phosphohistidine" evidence="9">
    <location>
        <position position="725"/>
    </location>
</feature>
<feature type="domain" description="HPt" evidence="15">
    <location>
        <begin position="678"/>
        <end position="785"/>
    </location>
</feature>
<gene>
    <name evidence="16" type="ORF">N5J23_07475</name>
</gene>
<dbReference type="InterPro" id="IPR036890">
    <property type="entry name" value="HATPase_C_sf"/>
</dbReference>
<keyword evidence="6" id="KW-0418">Kinase</keyword>
<dbReference type="SMART" id="SM00260">
    <property type="entry name" value="CheW"/>
    <property type="match status" value="1"/>
</dbReference>
<dbReference type="SMART" id="SM00448">
    <property type="entry name" value="REC"/>
    <property type="match status" value="1"/>
</dbReference>
<keyword evidence="5" id="KW-0808">Transferase</keyword>
<dbReference type="SUPFAM" id="SSF55874">
    <property type="entry name" value="ATPase domain of HSP90 chaperone/DNA topoisomerase II/histidine kinase"/>
    <property type="match status" value="1"/>
</dbReference>
<dbReference type="EC" id="2.7.13.3" evidence="2"/>
<evidence type="ECO:0000256" key="9">
    <source>
        <dbReference type="PROSITE-ProRule" id="PRU00110"/>
    </source>
</evidence>
<dbReference type="InterPro" id="IPR005467">
    <property type="entry name" value="His_kinase_dom"/>
</dbReference>
<dbReference type="Pfam" id="PF02895">
    <property type="entry name" value="H-kinase_dim"/>
    <property type="match status" value="1"/>
</dbReference>
<dbReference type="CDD" id="cd00088">
    <property type="entry name" value="HPT"/>
    <property type="match status" value="2"/>
</dbReference>
<dbReference type="PROSITE" id="PS50110">
    <property type="entry name" value="RESPONSE_REGULATORY"/>
    <property type="match status" value="1"/>
</dbReference>
<dbReference type="SMART" id="SM00387">
    <property type="entry name" value="HATPase_c"/>
    <property type="match status" value="1"/>
</dbReference>
<dbReference type="InterPro" id="IPR051315">
    <property type="entry name" value="Bact_Chemotaxis_CheA"/>
</dbReference>
<dbReference type="InterPro" id="IPR058661">
    <property type="entry name" value="FimL_2nd"/>
</dbReference>
<evidence type="ECO:0000259" key="15">
    <source>
        <dbReference type="PROSITE" id="PS50894"/>
    </source>
</evidence>
<proteinExistence type="predicted"/>
<dbReference type="EMBL" id="JAOCJW010000011">
    <property type="protein sequence ID" value="MDH2005381.1"/>
    <property type="molecule type" value="Genomic_DNA"/>
</dbReference>
<dbReference type="SMART" id="SM01231">
    <property type="entry name" value="H-kinase_dim"/>
    <property type="match status" value="1"/>
</dbReference>
<feature type="domain" description="Response regulatory" evidence="14">
    <location>
        <begin position="1896"/>
        <end position="2012"/>
    </location>
</feature>
<feature type="modified residue" description="Phosphohistidine" evidence="9">
    <location>
        <position position="1260"/>
    </location>
</feature>
<accession>A0AA43AXC8</accession>
<feature type="domain" description="Histidine kinase" evidence="13">
    <location>
        <begin position="1515"/>
        <end position="1715"/>
    </location>
</feature>
<evidence type="ECO:0000256" key="2">
    <source>
        <dbReference type="ARBA" id="ARBA00012438"/>
    </source>
</evidence>
<dbReference type="Gene3D" id="1.20.120.160">
    <property type="entry name" value="HPT domain"/>
    <property type="match status" value="3"/>
</dbReference>
<dbReference type="PANTHER" id="PTHR43395:SF8">
    <property type="entry name" value="HISTIDINE KINASE"/>
    <property type="match status" value="1"/>
</dbReference>
<evidence type="ECO:0000313" key="17">
    <source>
        <dbReference type="Proteomes" id="UP001161294"/>
    </source>
</evidence>
<dbReference type="InterPro" id="IPR036097">
    <property type="entry name" value="HisK_dim/P_sf"/>
</dbReference>
<keyword evidence="11" id="KW-0175">Coiled coil</keyword>
<evidence type="ECO:0000256" key="3">
    <source>
        <dbReference type="ARBA" id="ARBA00021495"/>
    </source>
</evidence>
<name>A0AA43AXC8_9BURK</name>
<protein>
    <recommendedName>
        <fullName evidence="3">Chemotaxis protein CheA</fullName>
        <ecNumber evidence="2">2.7.13.3</ecNumber>
    </recommendedName>
</protein>
<evidence type="ECO:0000256" key="5">
    <source>
        <dbReference type="ARBA" id="ARBA00022679"/>
    </source>
</evidence>
<dbReference type="PANTHER" id="PTHR43395">
    <property type="entry name" value="SENSOR HISTIDINE KINASE CHEA"/>
    <property type="match status" value="1"/>
</dbReference>
<dbReference type="InterPro" id="IPR003594">
    <property type="entry name" value="HATPase_dom"/>
</dbReference>
<dbReference type="SMART" id="SM00073">
    <property type="entry name" value="HPT"/>
    <property type="match status" value="3"/>
</dbReference>
<dbReference type="InterPro" id="IPR004358">
    <property type="entry name" value="Sig_transdc_His_kin-like_C"/>
</dbReference>
<dbReference type="GO" id="GO:0005737">
    <property type="term" value="C:cytoplasm"/>
    <property type="evidence" value="ECO:0007669"/>
    <property type="project" value="InterPro"/>
</dbReference>
<comment type="caution">
    <text evidence="16">The sequence shown here is derived from an EMBL/GenBank/DDBJ whole genome shotgun (WGS) entry which is preliminary data.</text>
</comment>
<evidence type="ECO:0000256" key="12">
    <source>
        <dbReference type="SAM" id="MobiDB-lite"/>
    </source>
</evidence>
<evidence type="ECO:0000256" key="4">
    <source>
        <dbReference type="ARBA" id="ARBA00022553"/>
    </source>
</evidence>
<dbReference type="Gene3D" id="3.30.565.10">
    <property type="entry name" value="Histidine kinase-like ATPase, C-terminal domain"/>
    <property type="match status" value="1"/>
</dbReference>
<dbReference type="InterPro" id="IPR036641">
    <property type="entry name" value="HPT_dom_sf"/>
</dbReference>
<dbReference type="InterPro" id="IPR008207">
    <property type="entry name" value="Sig_transdc_His_kin_Hpt_dom"/>
</dbReference>
<dbReference type="Pfam" id="PF02518">
    <property type="entry name" value="HATPase_c"/>
    <property type="match status" value="1"/>
</dbReference>
<dbReference type="SUPFAM" id="SSF52172">
    <property type="entry name" value="CheY-like"/>
    <property type="match status" value="1"/>
</dbReference>
<dbReference type="Pfam" id="PF01627">
    <property type="entry name" value="Hpt"/>
    <property type="match status" value="3"/>
</dbReference>
<reference evidence="16" key="1">
    <citation type="submission" date="2022-09" db="EMBL/GenBank/DDBJ databases">
        <title>Intensive care unit water sources are persistently colonized with multi-drug resistant bacteria and are the site of extensive horizontal gene transfer of antibiotic resistance genes.</title>
        <authorList>
            <person name="Diorio-Toth L."/>
        </authorList>
    </citation>
    <scope>NUCLEOTIDE SEQUENCE</scope>
    <source>
        <strain evidence="16">GD03686</strain>
    </source>
</reference>
<organism evidence="16 17">
    <name type="scientific">Comamonas aquatica</name>
    <dbReference type="NCBI Taxonomy" id="225991"/>
    <lineage>
        <taxon>Bacteria</taxon>
        <taxon>Pseudomonadati</taxon>
        <taxon>Pseudomonadota</taxon>
        <taxon>Betaproteobacteria</taxon>
        <taxon>Burkholderiales</taxon>
        <taxon>Comamonadaceae</taxon>
        <taxon>Comamonas</taxon>
    </lineage>
</organism>
<dbReference type="InterPro" id="IPR004105">
    <property type="entry name" value="CheA-like_dim"/>
</dbReference>
<dbReference type="Pfam" id="PF00072">
    <property type="entry name" value="Response_reg"/>
    <property type="match status" value="1"/>
</dbReference>
<dbReference type="PROSITE" id="PS50109">
    <property type="entry name" value="HIS_KIN"/>
    <property type="match status" value="1"/>
</dbReference>
<sequence length="2031" mass="218038">MSPTEATAPIGHVSQSDRDLGPLAWVLDELRKSMDAAVKATRRFVREAEEARDSDLAALDSSPLRMAKQQLHQSSGALDMVGMPQAALLLRAMETAMQHYVQQPADCTEAVALTLEKASFALLEFLESVLAGKPVSAVALFPQYRDVQALFGNHTKVHPADLWPVERRLRDPALPYEVSPLGYGPEPRKVLDTSVLQIVKGSEVAPAGERMREICLGFAQAQTDVQMRIFWKVAAAFFDAMAHGLLKPDIYTKRVASRLLTVSAALAKSDPVAPERLLQDMLFFCAQAAQEGHPGQAAAVVWRAVHEAFDLQRHAVVNYEQPRFGRFDPHLLAQARKRIATATEVWSALAGGDVQKCKPAVDQFTLVCDSLVKLHPGSLPLARALMQVVHSVATQAQSPSPEVAMEVATAVLYLQAAFASLDLADDAMASHADTLAGRLLQVLAGQPAQPLEPWMEQLYRQVSDQQTMGSVVGELRGTLADAEKLLDQYFRNPVDTAVLAPVAAHLSQMRGVLSVLGLDQASQAMVRMRQNVERLQTEQVPEDEQHRLFDKMGNSLGALGFLIDMLSYQRNLARKLYEFDEQEGELKLLMGRVRPRASDGDGPAAREAMQAREPQSPPPVELAVPQTQLHPQVALAAAPEAVQPPPTGTTEESVAAVVQPVADVQAVAVPAPPLQVQPDDTDEELLGIFLEEAREVVANGRTALQALAEEPSNLSEQTVLRRAFHTLKGSSRMVGLDDFGQAGWAMEQMLNAWLAEQKAMPEPMRQLSGQALDAFEAWAGAIEAKAAQHWQSAPFRASADAMRLDARFIPLDRQAVQGAAANDVAPPVAEVDAAQWSAAQALDLEDLAASAPALIEDAEVAPPAAFEGLDVAALSGDVPATVEAAAPLAPEAVTEAWAEAAAAAQPALEEPEARAMEVPQAEEISFDEFDALLHEAGDGISAPILPVAPSREEVVERPAPSEVAEPVEATAEAVTLEDVAATAELDPEPEPEPEPELTLSGVDEVPAAPAAIPVADAAPAEPPAAQVKQIGELSVPLPLFNVYLSEAEGWSYRLLDALTAWQENLEEAQPDSVIAWAHSLAGSSATVGFQALSGLARKLEAALQHVEPQACGVAEQVQVFVQAAEEIRGLLHQFAAGFLRTASADVQQRLQDVLQANLELAPAPVAAQAPAEVDEPLPQAAAVAQERSAPLVPPSDAAMPQAVVDGDDDIDAFDVIDPDLFPIFEEEAVELLPVLGAAMREWAGHPTRLEARSTLLRALHTLKGSARLAGALRLGEMAHRLESALEALDVDTVTTEQIEPLFGRLDSMEASFGLLRAVGEQAPETPVRIEPVASSLEGALPDDAVPPATAAQPQVANVVDAAPAPAAVAQPVAVPPEAPPPALAGGVRQGVQPTVRVRAQLLDRLINEAGEVMIARSRLDERVGSIKHSLNDLTHNLERLRHQLRDIEVQAESQMQSRMQLSKEAGADFDPLEFDRFTRVQELTRMMAESVNDVATVQRNLLRDVAGAEDDLVAQGRQARELQRDLLRTRMVEFDAISERLYAVVRMTAKETGKQVKLGLSGGTIEMDRGVLERMVPAFEHLLRNCVDHGIETPEERVAAGKPATGSIQVQVQQEGNDVAVSVSDDGAGLNVARIRDKALERGLITAEETVDAARAAQLVFMPGFTTAEQLTGVSGRGIGMDVVRSEVQALGGRIETVTQDGQGSSFRLVLPLTTAVTQVVMLRAGEFSVGVPASLVEVVRRVSLADLEAAYRTGELVDGEDRVPFFWAGAVWSQSPRSLEVGAGKTRPVVICRSASQRIALHVDEVLGHQEVVVKHLGAQMSRLPGLTGMSVLASGAVVLIYNPVALTAVYGTQIRQLGAGLPALLDAQAAQQLQHAMAPQVPLSGMQAASQVPLVMVVDDSITVRRVSQRLLQREGYRVVTAADGLQALEQLQEELPCVVLSDIEMPRMDGFDLLRNIRAQARLQHLPIIMITSRMAQKHRDLAMELGANHYLGKPYSDEELMGLVHHYAVGKPLPLAAESAGAEAVDG</sequence>
<dbReference type="GO" id="GO:0000155">
    <property type="term" value="F:phosphorelay sensor kinase activity"/>
    <property type="evidence" value="ECO:0007669"/>
    <property type="project" value="InterPro"/>
</dbReference>
<dbReference type="Proteomes" id="UP001161294">
    <property type="component" value="Unassembled WGS sequence"/>
</dbReference>
<dbReference type="InterPro" id="IPR001789">
    <property type="entry name" value="Sig_transdc_resp-reg_receiver"/>
</dbReference>
<comment type="function">
    <text evidence="8">Involved in the transmission of sensory signals from the chemoreceptors to the flagellar motors. CheA is autophosphorylated; it can transfer its phosphate group to either CheB or CheY.</text>
</comment>
<dbReference type="Pfam" id="PF26379">
    <property type="entry name" value="FimL_2nd"/>
    <property type="match status" value="1"/>
</dbReference>
<feature type="region of interest" description="Disordered" evidence="12">
    <location>
        <begin position="594"/>
        <end position="621"/>
    </location>
</feature>
<dbReference type="Gene3D" id="2.30.30.40">
    <property type="entry name" value="SH3 Domains"/>
    <property type="match status" value="1"/>
</dbReference>